<dbReference type="Proteomes" id="UP000287547">
    <property type="component" value="Unassembled WGS sequence"/>
</dbReference>
<dbReference type="EMBL" id="QHKI01000024">
    <property type="protein sequence ID" value="RSM82018.1"/>
    <property type="molecule type" value="Genomic_DNA"/>
</dbReference>
<dbReference type="Gene3D" id="3.30.110.90">
    <property type="entry name" value="Amidohydrolase"/>
    <property type="match status" value="1"/>
</dbReference>
<dbReference type="GO" id="GO:0016810">
    <property type="term" value="F:hydrolase activity, acting on carbon-nitrogen (but not peptide) bonds"/>
    <property type="evidence" value="ECO:0007669"/>
    <property type="project" value="InterPro"/>
</dbReference>
<feature type="domain" description="Amidohydrolase-related" evidence="1">
    <location>
        <begin position="49"/>
        <end position="392"/>
    </location>
</feature>
<dbReference type="InterPro" id="IPR011059">
    <property type="entry name" value="Metal-dep_hydrolase_composite"/>
</dbReference>
<name>A0A428Z5G4_KIBAR</name>
<protein>
    <submittedName>
        <fullName evidence="2">Amidohydrolase</fullName>
    </submittedName>
</protein>
<sequence>MIENVRVFDGEHVGGPYDVATQDGVITQIRPAHRRPDRPDDVVDGSGATLLPGLIDAHAHVCTTESNLELALAFGVTTLLDMFEFPPDRLTALRTAAAERNDLADLRSAGTLVSATDGLPGVRIPWIPTIAHPDQADEFVAGRRDEGSDYIKIVIDDGASHGQTLPALDRATVAAVVSAAHRRGLSTVAHISGVWSVEVALDAGVDILTHLPLEAPLGRDLVRRAADDRRVVVPTLTMMEMCATERGRGLADDPRVSGYLPEHAHAAIAHGQVGLPVALGKRDFAHALASARALSEAGVPLLAGTDANNAPGRDAPVVNGASMHRELELLVEAGLTARAALAAATSAPARYFGLADRGRIAPGMRADLLLVRGDPTEDITATRSILGVWRRGVRFDREGFRRRLVRDTEGTRR</sequence>
<dbReference type="SUPFAM" id="SSF51338">
    <property type="entry name" value="Composite domain of metallo-dependent hydrolases"/>
    <property type="match status" value="1"/>
</dbReference>
<dbReference type="OrthoDB" id="3514520at2"/>
<organism evidence="2 3">
    <name type="scientific">Kibdelosporangium aridum</name>
    <dbReference type="NCBI Taxonomy" id="2030"/>
    <lineage>
        <taxon>Bacteria</taxon>
        <taxon>Bacillati</taxon>
        <taxon>Actinomycetota</taxon>
        <taxon>Actinomycetes</taxon>
        <taxon>Pseudonocardiales</taxon>
        <taxon>Pseudonocardiaceae</taxon>
        <taxon>Kibdelosporangium</taxon>
    </lineage>
</organism>
<gene>
    <name evidence="2" type="ORF">DMH04_26830</name>
</gene>
<evidence type="ECO:0000259" key="1">
    <source>
        <dbReference type="Pfam" id="PF01979"/>
    </source>
</evidence>
<dbReference type="PANTHER" id="PTHR43135">
    <property type="entry name" value="ALPHA-D-RIBOSE 1-METHYLPHOSPHONATE 5-TRIPHOSPHATE DIPHOSPHATASE"/>
    <property type="match status" value="1"/>
</dbReference>
<reference evidence="2 3" key="1">
    <citation type="submission" date="2018-05" db="EMBL/GenBank/DDBJ databases">
        <title>Evolution of GPA BGCs.</title>
        <authorList>
            <person name="Waglechner N."/>
            <person name="Wright G.D."/>
        </authorList>
    </citation>
    <scope>NUCLEOTIDE SEQUENCE [LARGE SCALE GENOMIC DNA]</scope>
    <source>
        <strain evidence="2 3">A82846</strain>
    </source>
</reference>
<evidence type="ECO:0000313" key="3">
    <source>
        <dbReference type="Proteomes" id="UP000287547"/>
    </source>
</evidence>
<dbReference type="SUPFAM" id="SSF51556">
    <property type="entry name" value="Metallo-dependent hydrolases"/>
    <property type="match status" value="1"/>
</dbReference>
<evidence type="ECO:0000313" key="2">
    <source>
        <dbReference type="EMBL" id="RSM82018.1"/>
    </source>
</evidence>
<dbReference type="InterPro" id="IPR051781">
    <property type="entry name" value="Metallo-dep_Hydrolase"/>
</dbReference>
<dbReference type="Gene3D" id="1.20.58.520">
    <property type="entry name" value="Amidohydrolase"/>
    <property type="match status" value="1"/>
</dbReference>
<dbReference type="InterPro" id="IPR032466">
    <property type="entry name" value="Metal_Hydrolase"/>
</dbReference>
<dbReference type="AlphaFoldDB" id="A0A428Z5G4"/>
<proteinExistence type="predicted"/>
<accession>A0A428Z5G4</accession>
<dbReference type="PANTHER" id="PTHR43135:SF3">
    <property type="entry name" value="ALPHA-D-RIBOSE 1-METHYLPHOSPHONATE 5-TRIPHOSPHATE DIPHOSPHATASE"/>
    <property type="match status" value="1"/>
</dbReference>
<dbReference type="InterPro" id="IPR006680">
    <property type="entry name" value="Amidohydro-rel"/>
</dbReference>
<keyword evidence="2" id="KW-0378">Hydrolase</keyword>
<dbReference type="Pfam" id="PF01979">
    <property type="entry name" value="Amidohydro_1"/>
    <property type="match status" value="1"/>
</dbReference>
<dbReference type="Gene3D" id="2.30.40.10">
    <property type="entry name" value="Urease, subunit C, domain 1"/>
    <property type="match status" value="1"/>
</dbReference>
<comment type="caution">
    <text evidence="2">The sequence shown here is derived from an EMBL/GenBank/DDBJ whole genome shotgun (WGS) entry which is preliminary data.</text>
</comment>
<dbReference type="Gene3D" id="3.40.50.10910">
    <property type="entry name" value="Amidohydrolase"/>
    <property type="match status" value="1"/>
</dbReference>